<evidence type="ECO:0000256" key="1">
    <source>
        <dbReference type="SAM" id="SignalP"/>
    </source>
</evidence>
<keyword evidence="1" id="KW-0732">Signal</keyword>
<name>A0A7W6NNK5_9CAUL</name>
<evidence type="ECO:0000313" key="2">
    <source>
        <dbReference type="EMBL" id="MBB4081242.1"/>
    </source>
</evidence>
<comment type="caution">
    <text evidence="2">The sequence shown here is derived from an EMBL/GenBank/DDBJ whole genome shotgun (WGS) entry which is preliminary data.</text>
</comment>
<feature type="signal peptide" evidence="1">
    <location>
        <begin position="1"/>
        <end position="21"/>
    </location>
</feature>
<gene>
    <name evidence="2" type="ORF">GGR12_000081</name>
</gene>
<feature type="chain" id="PRO_5030746839" evidence="1">
    <location>
        <begin position="22"/>
        <end position="159"/>
    </location>
</feature>
<dbReference type="Proteomes" id="UP000529946">
    <property type="component" value="Unassembled WGS sequence"/>
</dbReference>
<dbReference type="PROSITE" id="PS51257">
    <property type="entry name" value="PROKAR_LIPOPROTEIN"/>
    <property type="match status" value="1"/>
</dbReference>
<reference evidence="2 3" key="1">
    <citation type="submission" date="2020-08" db="EMBL/GenBank/DDBJ databases">
        <title>Genomic Encyclopedia of Type Strains, Phase IV (KMG-IV): sequencing the most valuable type-strain genomes for metagenomic binning, comparative biology and taxonomic classification.</title>
        <authorList>
            <person name="Goeker M."/>
        </authorList>
    </citation>
    <scope>NUCLEOTIDE SEQUENCE [LARGE SCALE GENOMIC DNA]</scope>
    <source>
        <strain evidence="2 3">DSM 23960</strain>
    </source>
</reference>
<proteinExistence type="predicted"/>
<organism evidence="2 3">
    <name type="scientific">Brevundimonas lenta</name>
    <dbReference type="NCBI Taxonomy" id="424796"/>
    <lineage>
        <taxon>Bacteria</taxon>
        <taxon>Pseudomonadati</taxon>
        <taxon>Pseudomonadota</taxon>
        <taxon>Alphaproteobacteria</taxon>
        <taxon>Caulobacterales</taxon>
        <taxon>Caulobacteraceae</taxon>
        <taxon>Brevundimonas</taxon>
    </lineage>
</organism>
<dbReference type="RefSeq" id="WP_183201688.1">
    <property type="nucleotide sequence ID" value="NZ_BAAAER010000002.1"/>
</dbReference>
<protein>
    <submittedName>
        <fullName evidence="2">Putative membrane protein</fullName>
    </submittedName>
</protein>
<dbReference type="EMBL" id="JACIDM010000001">
    <property type="protein sequence ID" value="MBB4081242.1"/>
    <property type="molecule type" value="Genomic_DNA"/>
</dbReference>
<dbReference type="AlphaFoldDB" id="A0A7W6NNK5"/>
<sequence>MRLSIAAVASLLLVSACDSGGADTAPTVEPAEPAPKLAGVDLTRPVRLVGTEPFWGIELTGSEVVYSGLDRPEQRGPQSKPVVQGTVATLATETAAGTGIEITLTATECSDGMSDRTYPLTALVKVGEETLMGCGASSAAFAAAGESGPVVEQPAAPAA</sequence>
<accession>A0A7W6NNK5</accession>
<keyword evidence="3" id="KW-1185">Reference proteome</keyword>
<evidence type="ECO:0000313" key="3">
    <source>
        <dbReference type="Proteomes" id="UP000529946"/>
    </source>
</evidence>